<keyword evidence="4" id="KW-1133">Transmembrane helix</keyword>
<evidence type="ECO:0000313" key="7">
    <source>
        <dbReference type="Proteomes" id="UP000567293"/>
    </source>
</evidence>
<keyword evidence="2" id="KW-0808">Transferase</keyword>
<evidence type="ECO:0000259" key="5">
    <source>
        <dbReference type="SMART" id="SM00563"/>
    </source>
</evidence>
<dbReference type="PANTHER" id="PTHR10434">
    <property type="entry name" value="1-ACYL-SN-GLYCEROL-3-PHOSPHATE ACYLTRANSFERASE"/>
    <property type="match status" value="1"/>
</dbReference>
<accession>A0A7V8SYX0</accession>
<keyword evidence="7" id="KW-1185">Reference proteome</keyword>
<reference evidence="6" key="1">
    <citation type="submission" date="2020-06" db="EMBL/GenBank/DDBJ databases">
        <title>Legume-microbial interactions unlock mineral nutrients during tropical forest succession.</title>
        <authorList>
            <person name="Epihov D.Z."/>
        </authorList>
    </citation>
    <scope>NUCLEOTIDE SEQUENCE [LARGE SCALE GENOMIC DNA]</scope>
    <source>
        <strain evidence="6">Pan2503</strain>
    </source>
</reference>
<proteinExistence type="predicted"/>
<feature type="transmembrane region" description="Helical" evidence="4">
    <location>
        <begin position="34"/>
        <end position="51"/>
    </location>
</feature>
<organism evidence="6 7">
    <name type="scientific">Candidatus Acidiferrum panamense</name>
    <dbReference type="NCBI Taxonomy" id="2741543"/>
    <lineage>
        <taxon>Bacteria</taxon>
        <taxon>Pseudomonadati</taxon>
        <taxon>Acidobacteriota</taxon>
        <taxon>Terriglobia</taxon>
        <taxon>Candidatus Acidiferrales</taxon>
        <taxon>Candidatus Acidiferrum</taxon>
    </lineage>
</organism>
<evidence type="ECO:0000256" key="3">
    <source>
        <dbReference type="ARBA" id="ARBA00023315"/>
    </source>
</evidence>
<dbReference type="Proteomes" id="UP000567293">
    <property type="component" value="Unassembled WGS sequence"/>
</dbReference>
<keyword evidence="4" id="KW-0472">Membrane</keyword>
<gene>
    <name evidence="6" type="ORF">HRJ53_22875</name>
</gene>
<dbReference type="AlphaFoldDB" id="A0A7V8SYX0"/>
<protein>
    <submittedName>
        <fullName evidence="6">1-acyl-sn-glycerol-3-phosphate acyltransferase</fullName>
    </submittedName>
</protein>
<evidence type="ECO:0000256" key="2">
    <source>
        <dbReference type="ARBA" id="ARBA00022679"/>
    </source>
</evidence>
<keyword evidence="4" id="KW-0812">Transmembrane</keyword>
<dbReference type="EMBL" id="JACDQQ010002211">
    <property type="protein sequence ID" value="MBA0087840.1"/>
    <property type="molecule type" value="Genomic_DNA"/>
</dbReference>
<comment type="caution">
    <text evidence="6">The sequence shown here is derived from an EMBL/GenBank/DDBJ whole genome shotgun (WGS) entry which is preliminary data.</text>
</comment>
<dbReference type="SMART" id="SM00563">
    <property type="entry name" value="PlsC"/>
    <property type="match status" value="1"/>
</dbReference>
<evidence type="ECO:0000256" key="4">
    <source>
        <dbReference type="SAM" id="Phobius"/>
    </source>
</evidence>
<dbReference type="GO" id="GO:0006654">
    <property type="term" value="P:phosphatidic acid biosynthetic process"/>
    <property type="evidence" value="ECO:0007669"/>
    <property type="project" value="TreeGrafter"/>
</dbReference>
<name>A0A7V8SYX0_9BACT</name>
<feature type="domain" description="Phospholipid/glycerol acyltransferase" evidence="5">
    <location>
        <begin position="67"/>
        <end position="181"/>
    </location>
</feature>
<dbReference type="GO" id="GO:0003841">
    <property type="term" value="F:1-acylglycerol-3-phosphate O-acyltransferase activity"/>
    <property type="evidence" value="ECO:0007669"/>
    <property type="project" value="TreeGrafter"/>
</dbReference>
<sequence length="240" mass="26231">MFRTLFIAVFLSLYILLVGPPVILYSLITKDPDPVYWVGIKGVTFFVRAVGVRVRVKGLDRIPPGVCLFAANHTSAADAPAIVGAVPRRIAVLLKASLFKWPIVGQAFQAVRFIPVNRSARGAAISSVEKATEALKTGQSFLIYPEGTRSPDGRLQEFKKGAVVMAIKAGVPIVPMVCVGAHHIMEKHSLVIRPGEIVVEFLEPIDASKYSFEERDVLNQRVHDAMARALPPDQQPIETP</sequence>
<dbReference type="SUPFAM" id="SSF69593">
    <property type="entry name" value="Glycerol-3-phosphate (1)-acyltransferase"/>
    <property type="match status" value="1"/>
</dbReference>
<evidence type="ECO:0000313" key="6">
    <source>
        <dbReference type="EMBL" id="MBA0087840.1"/>
    </source>
</evidence>
<dbReference type="Pfam" id="PF01553">
    <property type="entry name" value="Acyltransferase"/>
    <property type="match status" value="1"/>
</dbReference>
<evidence type="ECO:0000256" key="1">
    <source>
        <dbReference type="ARBA" id="ARBA00005189"/>
    </source>
</evidence>
<keyword evidence="3 6" id="KW-0012">Acyltransferase</keyword>
<dbReference type="PANTHER" id="PTHR10434:SF11">
    <property type="entry name" value="1-ACYL-SN-GLYCEROL-3-PHOSPHATE ACYLTRANSFERASE"/>
    <property type="match status" value="1"/>
</dbReference>
<dbReference type="CDD" id="cd07989">
    <property type="entry name" value="LPLAT_AGPAT-like"/>
    <property type="match status" value="1"/>
</dbReference>
<feature type="transmembrane region" description="Helical" evidence="4">
    <location>
        <begin position="5"/>
        <end position="28"/>
    </location>
</feature>
<dbReference type="InterPro" id="IPR002123">
    <property type="entry name" value="Plipid/glycerol_acylTrfase"/>
</dbReference>
<comment type="pathway">
    <text evidence="1">Lipid metabolism.</text>
</comment>